<dbReference type="CDD" id="cd00082">
    <property type="entry name" value="HisKA"/>
    <property type="match status" value="1"/>
</dbReference>
<feature type="domain" description="Histidine kinase" evidence="6">
    <location>
        <begin position="655"/>
        <end position="872"/>
    </location>
</feature>
<dbReference type="InterPro" id="IPR036097">
    <property type="entry name" value="HisK_dim/P_sf"/>
</dbReference>
<evidence type="ECO:0000259" key="6">
    <source>
        <dbReference type="PROSITE" id="PS50109"/>
    </source>
</evidence>
<dbReference type="SUPFAM" id="SSF55874">
    <property type="entry name" value="ATPase domain of HSP90 chaperone/DNA topoisomerase II/histidine kinase"/>
    <property type="match status" value="1"/>
</dbReference>
<evidence type="ECO:0000313" key="9">
    <source>
        <dbReference type="Proteomes" id="UP000253850"/>
    </source>
</evidence>
<evidence type="ECO:0000313" key="8">
    <source>
        <dbReference type="EMBL" id="RXK10585.1"/>
    </source>
</evidence>
<dbReference type="EC" id="2.7.13.3" evidence="2"/>
<dbReference type="SMART" id="SM00062">
    <property type="entry name" value="PBPb"/>
    <property type="match status" value="2"/>
</dbReference>
<dbReference type="Pfam" id="PF13426">
    <property type="entry name" value="PAS_9"/>
    <property type="match status" value="1"/>
</dbReference>
<keyword evidence="5" id="KW-0812">Transmembrane</keyword>
<dbReference type="Proteomes" id="UP000253850">
    <property type="component" value="Chromosome"/>
</dbReference>
<gene>
    <name evidence="7" type="ORF">ABIV_1498</name>
    <name evidence="8" type="ORF">CRV05_04705</name>
</gene>
<evidence type="ECO:0000313" key="10">
    <source>
        <dbReference type="Proteomes" id="UP000289193"/>
    </source>
</evidence>
<keyword evidence="7" id="KW-0808">Transferase</keyword>
<feature type="transmembrane region" description="Helical" evidence="5">
    <location>
        <begin position="504"/>
        <end position="521"/>
    </location>
</feature>
<dbReference type="PROSITE" id="PS50109">
    <property type="entry name" value="HIS_KIN"/>
    <property type="match status" value="1"/>
</dbReference>
<dbReference type="SUPFAM" id="SSF53850">
    <property type="entry name" value="Periplasmic binding protein-like II"/>
    <property type="match status" value="2"/>
</dbReference>
<dbReference type="EMBL" id="PDKM01000002">
    <property type="protein sequence ID" value="RXK10585.1"/>
    <property type="molecule type" value="Genomic_DNA"/>
</dbReference>
<dbReference type="Pfam" id="PF02518">
    <property type="entry name" value="HATPase_c"/>
    <property type="match status" value="1"/>
</dbReference>
<comment type="catalytic activity">
    <reaction evidence="1">
        <text>ATP + protein L-histidine = ADP + protein N-phospho-L-histidine.</text>
        <dbReference type="EC" id="2.7.13.3"/>
    </reaction>
</comment>
<reference evidence="7 9" key="2">
    <citation type="submission" date="2018-07" db="EMBL/GenBank/DDBJ databases">
        <title>Complete genome of the Arcobacter bivalviorum type strain LMG 26154.</title>
        <authorList>
            <person name="Miller W.G."/>
            <person name="Yee E."/>
            <person name="Bono J.L."/>
        </authorList>
    </citation>
    <scope>NUCLEOTIDE SEQUENCE [LARGE SCALE GENOMIC DNA]</scope>
    <source>
        <strain evidence="7 9">LMG 26154</strain>
    </source>
</reference>
<dbReference type="Gene3D" id="3.30.565.10">
    <property type="entry name" value="Histidine kinase-like ATPase, C-terminal domain"/>
    <property type="match status" value="1"/>
</dbReference>
<evidence type="ECO:0000256" key="4">
    <source>
        <dbReference type="ARBA" id="ARBA00022729"/>
    </source>
</evidence>
<dbReference type="SUPFAM" id="SSF47384">
    <property type="entry name" value="Homodimeric domain of signal transducing histidine kinase"/>
    <property type="match status" value="1"/>
</dbReference>
<dbReference type="InterPro" id="IPR003661">
    <property type="entry name" value="HisK_dim/P_dom"/>
</dbReference>
<dbReference type="GO" id="GO:0000155">
    <property type="term" value="F:phosphorelay sensor kinase activity"/>
    <property type="evidence" value="ECO:0007669"/>
    <property type="project" value="InterPro"/>
</dbReference>
<dbReference type="Gene3D" id="1.10.287.130">
    <property type="match status" value="1"/>
</dbReference>
<evidence type="ECO:0000256" key="5">
    <source>
        <dbReference type="SAM" id="Phobius"/>
    </source>
</evidence>
<keyword evidence="4" id="KW-0732">Signal</keyword>
<evidence type="ECO:0000256" key="2">
    <source>
        <dbReference type="ARBA" id="ARBA00012438"/>
    </source>
</evidence>
<dbReference type="CDD" id="cd01007">
    <property type="entry name" value="PBP2_BvgS_HisK_like"/>
    <property type="match status" value="1"/>
</dbReference>
<dbReference type="CDD" id="cd13708">
    <property type="entry name" value="PBP2_BvgS_like_1"/>
    <property type="match status" value="1"/>
</dbReference>
<organism evidence="8 10">
    <name type="scientific">Halarcobacter bivalviorum</name>
    <dbReference type="NCBI Taxonomy" id="663364"/>
    <lineage>
        <taxon>Bacteria</taxon>
        <taxon>Pseudomonadati</taxon>
        <taxon>Campylobacterota</taxon>
        <taxon>Epsilonproteobacteria</taxon>
        <taxon>Campylobacterales</taxon>
        <taxon>Arcobacteraceae</taxon>
        <taxon>Halarcobacter</taxon>
    </lineage>
</organism>
<accession>A0AAX2AAV9</accession>
<dbReference type="Pfam" id="PF00497">
    <property type="entry name" value="SBP_bac_3"/>
    <property type="match status" value="2"/>
</dbReference>
<dbReference type="InterPro" id="IPR036890">
    <property type="entry name" value="HATPase_C_sf"/>
</dbReference>
<proteinExistence type="predicted"/>
<dbReference type="Gene3D" id="3.40.190.10">
    <property type="entry name" value="Periplasmic binding protein-like II"/>
    <property type="match status" value="4"/>
</dbReference>
<dbReference type="AlphaFoldDB" id="A0AAX2AAV9"/>
<keyword evidence="5" id="KW-1133">Transmembrane helix</keyword>
<name>A0AAX2AAV9_9BACT</name>
<dbReference type="PANTHER" id="PTHR35936:SF19">
    <property type="entry name" value="AMINO-ACID-BINDING PROTEIN YXEM-RELATED"/>
    <property type="match status" value="1"/>
</dbReference>
<dbReference type="SMART" id="SM00387">
    <property type="entry name" value="HATPase_c"/>
    <property type="match status" value="1"/>
</dbReference>
<keyword evidence="10" id="KW-1185">Reference proteome</keyword>
<dbReference type="InterPro" id="IPR003594">
    <property type="entry name" value="HATPase_dom"/>
</dbReference>
<dbReference type="Gene3D" id="3.30.450.20">
    <property type="entry name" value="PAS domain"/>
    <property type="match status" value="1"/>
</dbReference>
<keyword evidence="7" id="KW-0418">Kinase</keyword>
<dbReference type="RefSeq" id="WP_114839318.1">
    <property type="nucleotide sequence ID" value="NZ_CP031217.1"/>
</dbReference>
<dbReference type="NCBIfam" id="TIGR00229">
    <property type="entry name" value="sensory_box"/>
    <property type="match status" value="1"/>
</dbReference>
<protein>
    <recommendedName>
        <fullName evidence="2">histidine kinase</fullName>
        <ecNumber evidence="2">2.7.13.3</ecNumber>
    </recommendedName>
</protein>
<sequence length="873" mass="101353">MYKLLLVLLISTYLYSNTTFSEEELSYISNKKVIYISNEFDYEPYDFNREGKPSGYSIELLKLIFRDSGLKIEFITKDWDSLLSDVENKKIDLIHTIYKTPQREKSLIFSTGYSKVIQSYIIRKNEKDIDNIKQLFGKKVGISKGWSEESFFNKYPQIEKIYYKNIEEKLSALSLGKIDAIVNSDNVAKYYIKKYGYGTLKVSNPVKEQFGSRLDDHHFASHKDNQILISIINKAYDNTSLEEIEKLHKKWFGSFSINPLIFTNEEHEYILTKKSVNLCIDPNWLPYEKIDKNGNHSGMSADYFKIFSTLLNLEFNLVETKTWSESLNLIKNKKCDLVSLITNTKERKDIFNFTSTYLKTPIVIATKLDVSFIDSFNKIGNKKIALVKDYGFEKILREKYTNLNIVHVDNILEGLELVAKGKVFGYVDSFGTISYTFQTQQTNELKIAGKADIEWELSMGIRKDEPLLLSIMQKAIDSVDSEQKQAILNKWISIKYEKGINYSLLWKIFFIFLLVLLFFIYKQYLMKKAINEFSELIDSTMEAILIFRDYSVITANKSAIDIFKYKSKEEINKAYFFNFISKESKELVGQKLKEKTKEPFEILAKRADGTKFNALIKEVEFKSKKIMILSVIDITHIKQLEAQTKQAQMGEMIENIAHQWRQPLSTISTISSGIGLNISLNVPPSYEEISKDMDKIVETTKYLSNTIETFRNFLREKKELREVILQDRINLVLDIVKDSLRNRHIKLINKIEETPFKVVTIIGELDQVLINIINNAKDALKEQKIENPWIEIELKKEESIFVITIEDNAKGIKEEIMPKIFEPYFTTKHKSQGTGLGLHMSYKIVTESLKGKIYAQNTENGAKFFIELPYSVV</sequence>
<dbReference type="InterPro" id="IPR005467">
    <property type="entry name" value="His_kinase_dom"/>
</dbReference>
<dbReference type="KEGG" id="hbv:ABIV_1498"/>
<evidence type="ECO:0000256" key="3">
    <source>
        <dbReference type="ARBA" id="ARBA00022553"/>
    </source>
</evidence>
<dbReference type="SUPFAM" id="SSF55785">
    <property type="entry name" value="PYP-like sensor domain (PAS domain)"/>
    <property type="match status" value="1"/>
</dbReference>
<keyword evidence="5" id="KW-0472">Membrane</keyword>
<dbReference type="InterPro" id="IPR001638">
    <property type="entry name" value="Solute-binding_3/MltF_N"/>
</dbReference>
<reference evidence="8 10" key="1">
    <citation type="submission" date="2017-10" db="EMBL/GenBank/DDBJ databases">
        <title>Genomics of the genus Arcobacter.</title>
        <authorList>
            <person name="Perez-Cataluna A."/>
            <person name="Figueras M.J."/>
        </authorList>
    </citation>
    <scope>NUCLEOTIDE SEQUENCE [LARGE SCALE GENOMIC DNA]</scope>
    <source>
        <strain evidence="8 10">CECT 7835</strain>
    </source>
</reference>
<dbReference type="PANTHER" id="PTHR35936">
    <property type="entry name" value="MEMBRANE-BOUND LYTIC MUREIN TRANSGLYCOSYLASE F"/>
    <property type="match status" value="1"/>
</dbReference>
<keyword evidence="3" id="KW-0597">Phosphoprotein</keyword>
<evidence type="ECO:0000256" key="1">
    <source>
        <dbReference type="ARBA" id="ARBA00000085"/>
    </source>
</evidence>
<dbReference type="PRINTS" id="PR00344">
    <property type="entry name" value="BCTRLSENSOR"/>
</dbReference>
<dbReference type="InterPro" id="IPR000014">
    <property type="entry name" value="PAS"/>
</dbReference>
<dbReference type="InterPro" id="IPR004358">
    <property type="entry name" value="Sig_transdc_His_kin-like_C"/>
</dbReference>
<evidence type="ECO:0000313" key="7">
    <source>
        <dbReference type="EMBL" id="AXH12492.1"/>
    </source>
</evidence>
<dbReference type="EMBL" id="CP031217">
    <property type="protein sequence ID" value="AXH12492.1"/>
    <property type="molecule type" value="Genomic_DNA"/>
</dbReference>
<dbReference type="Proteomes" id="UP000289193">
    <property type="component" value="Unassembled WGS sequence"/>
</dbReference>
<dbReference type="InterPro" id="IPR035965">
    <property type="entry name" value="PAS-like_dom_sf"/>
</dbReference>